<protein>
    <submittedName>
        <fullName evidence="2">AGAP007312-PA-like protein</fullName>
    </submittedName>
</protein>
<feature type="transmembrane region" description="Helical" evidence="1">
    <location>
        <begin position="79"/>
        <end position="96"/>
    </location>
</feature>
<evidence type="ECO:0000313" key="4">
    <source>
        <dbReference type="Proteomes" id="UP000030765"/>
    </source>
</evidence>
<sequence>MERYLRFYIKFQGYMIGALTLLLSVLLTIVIYDSNSFTYPLEEYYDYRFMGSSALVLGIFWFIAGFSFIYGVHYEIKQCLLPFAILYLIDLFLIALRDLVMVWHDRRWYSMVFVNFPAIIMVLYITSYLFMTLIALSRLFSTDPKPQTGDNFMRFNNGIANPAAVDDEDSLVVP</sequence>
<accession>A0A084VQP3</accession>
<evidence type="ECO:0000256" key="1">
    <source>
        <dbReference type="SAM" id="Phobius"/>
    </source>
</evidence>
<dbReference type="OrthoDB" id="7724958at2759"/>
<dbReference type="VEuPathDB" id="VectorBase:ASIC007771"/>
<dbReference type="EnsemblMetazoa" id="ASIC007771-RA">
    <property type="protein sequence ID" value="ASIC007771-PA"/>
    <property type="gene ID" value="ASIC007771"/>
</dbReference>
<feature type="transmembrane region" description="Helical" evidence="1">
    <location>
        <begin position="52"/>
        <end position="72"/>
    </location>
</feature>
<evidence type="ECO:0000313" key="3">
    <source>
        <dbReference type="EnsemblMetazoa" id="ASIC007771-PA"/>
    </source>
</evidence>
<evidence type="ECO:0000313" key="2">
    <source>
        <dbReference type="EMBL" id="KFB40287.1"/>
    </source>
</evidence>
<organism evidence="3 4">
    <name type="scientific">Anopheles sinensis</name>
    <name type="common">Mosquito</name>
    <dbReference type="NCBI Taxonomy" id="74873"/>
    <lineage>
        <taxon>Eukaryota</taxon>
        <taxon>Metazoa</taxon>
        <taxon>Ecdysozoa</taxon>
        <taxon>Arthropoda</taxon>
        <taxon>Hexapoda</taxon>
        <taxon>Insecta</taxon>
        <taxon>Pterygota</taxon>
        <taxon>Neoptera</taxon>
        <taxon>Endopterygota</taxon>
        <taxon>Diptera</taxon>
        <taxon>Nematocera</taxon>
        <taxon>Culicoidea</taxon>
        <taxon>Culicidae</taxon>
        <taxon>Anophelinae</taxon>
        <taxon>Anopheles</taxon>
    </lineage>
</organism>
<name>A0A084VQP3_ANOSI</name>
<keyword evidence="4" id="KW-1185">Reference proteome</keyword>
<dbReference type="EMBL" id="KE525006">
    <property type="protein sequence ID" value="KFB40287.1"/>
    <property type="molecule type" value="Genomic_DNA"/>
</dbReference>
<reference evidence="2 4" key="1">
    <citation type="journal article" date="2014" name="BMC Genomics">
        <title>Genome sequence of Anopheles sinensis provides insight into genetics basis of mosquito competence for malaria parasites.</title>
        <authorList>
            <person name="Zhou D."/>
            <person name="Zhang D."/>
            <person name="Ding G."/>
            <person name="Shi L."/>
            <person name="Hou Q."/>
            <person name="Ye Y."/>
            <person name="Xu Y."/>
            <person name="Zhou H."/>
            <person name="Xiong C."/>
            <person name="Li S."/>
            <person name="Yu J."/>
            <person name="Hong S."/>
            <person name="Yu X."/>
            <person name="Zou P."/>
            <person name="Chen C."/>
            <person name="Chang X."/>
            <person name="Wang W."/>
            <person name="Lv Y."/>
            <person name="Sun Y."/>
            <person name="Ma L."/>
            <person name="Shen B."/>
            <person name="Zhu C."/>
        </authorList>
    </citation>
    <scope>NUCLEOTIDE SEQUENCE [LARGE SCALE GENOMIC DNA]</scope>
</reference>
<feature type="transmembrane region" description="Helical" evidence="1">
    <location>
        <begin position="12"/>
        <end position="32"/>
    </location>
</feature>
<dbReference type="EMBL" id="ATLV01015282">
    <property type="status" value="NOT_ANNOTATED_CDS"/>
    <property type="molecule type" value="Genomic_DNA"/>
</dbReference>
<keyword evidence="1" id="KW-1133">Transmembrane helix</keyword>
<proteinExistence type="predicted"/>
<dbReference type="AlphaFoldDB" id="A0A084VQP3"/>
<gene>
    <name evidence="2" type="ORF">ZHAS_00007771</name>
</gene>
<keyword evidence="1" id="KW-0472">Membrane</keyword>
<keyword evidence="1" id="KW-0812">Transmembrane</keyword>
<dbReference type="VEuPathDB" id="VectorBase:ASIS013554"/>
<feature type="transmembrane region" description="Helical" evidence="1">
    <location>
        <begin position="108"/>
        <end position="136"/>
    </location>
</feature>
<reference evidence="3" key="2">
    <citation type="submission" date="2020-05" db="UniProtKB">
        <authorList>
            <consortium name="EnsemblMetazoa"/>
        </authorList>
    </citation>
    <scope>IDENTIFICATION</scope>
</reference>
<dbReference type="OMA" id="ITCYLFM"/>
<dbReference type="Proteomes" id="UP000030765">
    <property type="component" value="Unassembled WGS sequence"/>
</dbReference>